<dbReference type="AlphaFoldDB" id="A0A0G4K8T2"/>
<evidence type="ECO:0000313" key="1">
    <source>
        <dbReference type="EMBL" id="CRF34435.1"/>
    </source>
</evidence>
<dbReference type="SUPFAM" id="SSF52172">
    <property type="entry name" value="CheY-like"/>
    <property type="match status" value="1"/>
</dbReference>
<dbReference type="InterPro" id="IPR011006">
    <property type="entry name" value="CheY-like_superfamily"/>
</dbReference>
<dbReference type="Proteomes" id="UP000043763">
    <property type="component" value="Unassembled WGS sequence"/>
</dbReference>
<dbReference type="EMBL" id="CVLB01000002">
    <property type="protein sequence ID" value="CRF34435.1"/>
    <property type="molecule type" value="Genomic_DNA"/>
</dbReference>
<protein>
    <submittedName>
        <fullName evidence="1">Transcriptional regulator</fullName>
    </submittedName>
</protein>
<name>A0A0G4K8T2_9SPIR</name>
<reference evidence="2" key="1">
    <citation type="submission" date="2015-04" db="EMBL/GenBank/DDBJ databases">
        <authorList>
            <person name="Mushtaq Mamoona"/>
        </authorList>
    </citation>
    <scope>NUCLEOTIDE SEQUENCE [LARGE SCALE GENOMIC DNA]</scope>
    <source>
        <strain evidence="2">AN4859/03</strain>
    </source>
</reference>
<dbReference type="RefSeq" id="WP_048595220.1">
    <property type="nucleotide sequence ID" value="NZ_CVLB01000002.1"/>
</dbReference>
<proteinExistence type="predicted"/>
<organism evidence="1 2">
    <name type="scientific">Brachyspira suanatina</name>
    <dbReference type="NCBI Taxonomy" id="381802"/>
    <lineage>
        <taxon>Bacteria</taxon>
        <taxon>Pseudomonadati</taxon>
        <taxon>Spirochaetota</taxon>
        <taxon>Spirochaetia</taxon>
        <taxon>Brachyspirales</taxon>
        <taxon>Brachyspiraceae</taxon>
        <taxon>Brachyspira</taxon>
    </lineage>
</organism>
<accession>A0A0G4K8T2</accession>
<keyword evidence="2" id="KW-1185">Reference proteome</keyword>
<sequence>MRVLVYDSSLQIRDSFISILITAGYEVVAVKDKNNILSMFGKLPFSIAIIEVEENDTEMESILEKIYLDDRYHGVHVIVHVADPTREFFTKMMRIGVSGFLLKPFNEKDFLNRFNVLIDKAGVKPRKLKHIVINNLDNFKLVFRHDGVRQILHGMIIEMSPVGLKFIMPPEEASLEVGHVIKNASMSISSYKISFSINILEKIGNEYIGEFVDLSVFNSKLICKFIYDKYIEKLK</sequence>
<dbReference type="OrthoDB" id="306758at2"/>
<dbReference type="Gene3D" id="3.40.50.2300">
    <property type="match status" value="1"/>
</dbReference>
<evidence type="ECO:0000313" key="2">
    <source>
        <dbReference type="Proteomes" id="UP000043763"/>
    </source>
</evidence>
<gene>
    <name evidence="1" type="ORF">BRSU_2017</name>
</gene>